<evidence type="ECO:0000256" key="1">
    <source>
        <dbReference type="SAM" id="SignalP"/>
    </source>
</evidence>
<reference evidence="2 3" key="1">
    <citation type="submission" date="2017-02" db="EMBL/GenBank/DDBJ databases">
        <title>The new phylogeny of genus Mycobacterium.</title>
        <authorList>
            <person name="Tortoli E."/>
            <person name="Trovato A."/>
            <person name="Cirillo D.M."/>
        </authorList>
    </citation>
    <scope>NUCLEOTIDE SEQUENCE [LARGE SCALE GENOMIC DNA]</scope>
    <source>
        <strain evidence="2 3">RW6</strain>
    </source>
</reference>
<dbReference type="EMBL" id="MVHF01000002">
    <property type="protein sequence ID" value="ORA39112.1"/>
    <property type="molecule type" value="Genomic_DNA"/>
</dbReference>
<accession>A0A1X0B9U4</accession>
<keyword evidence="1" id="KW-0732">Signal</keyword>
<evidence type="ECO:0000313" key="3">
    <source>
        <dbReference type="Proteomes" id="UP000192448"/>
    </source>
</evidence>
<dbReference type="Proteomes" id="UP000192448">
    <property type="component" value="Unassembled WGS sequence"/>
</dbReference>
<organism evidence="2 3">
    <name type="scientific">Mycobacterium aquaticum</name>
    <dbReference type="NCBI Taxonomy" id="1927124"/>
    <lineage>
        <taxon>Bacteria</taxon>
        <taxon>Bacillati</taxon>
        <taxon>Actinomycetota</taxon>
        <taxon>Actinomycetes</taxon>
        <taxon>Mycobacteriales</taxon>
        <taxon>Mycobacteriaceae</taxon>
        <taxon>Mycobacterium</taxon>
    </lineage>
</organism>
<sequence>MGRGNSCAMTAPVVAVAMLGAGVAAADSGLTMVPLQAQIRHCDFAAAEHLTGYGAGTGSGFVDVGADGSGTVRADVRMQTAVPDTAYRVRLIQLPRLSYATCNAGDPGVATGVLQTDAVGTASTTVTGPLMQGATGAYVVIEGPPATGKFIPETYSSTFIARL</sequence>
<evidence type="ECO:0000313" key="2">
    <source>
        <dbReference type="EMBL" id="ORA39112.1"/>
    </source>
</evidence>
<dbReference type="OrthoDB" id="4637980at2"/>
<keyword evidence="3" id="KW-1185">Reference proteome</keyword>
<feature type="signal peptide" evidence="1">
    <location>
        <begin position="1"/>
        <end position="26"/>
    </location>
</feature>
<feature type="chain" id="PRO_5012190949" description="Secreted protein" evidence="1">
    <location>
        <begin position="27"/>
        <end position="163"/>
    </location>
</feature>
<protein>
    <recommendedName>
        <fullName evidence="4">Secreted protein</fullName>
    </recommendedName>
</protein>
<name>A0A1X0B9U4_9MYCO</name>
<proteinExistence type="predicted"/>
<comment type="caution">
    <text evidence="2">The sequence shown here is derived from an EMBL/GenBank/DDBJ whole genome shotgun (WGS) entry which is preliminary data.</text>
</comment>
<dbReference type="STRING" id="1927124.BST13_02165"/>
<evidence type="ECO:0008006" key="4">
    <source>
        <dbReference type="Google" id="ProtNLM"/>
    </source>
</evidence>
<dbReference type="AlphaFoldDB" id="A0A1X0B9U4"/>
<gene>
    <name evidence="2" type="ORF">BST13_02165</name>
</gene>